<feature type="region of interest" description="Disordered" evidence="2">
    <location>
        <begin position="729"/>
        <end position="769"/>
    </location>
</feature>
<feature type="compositionally biased region" description="Polar residues" evidence="2">
    <location>
        <begin position="257"/>
        <end position="268"/>
    </location>
</feature>
<protein>
    <submittedName>
        <fullName evidence="3">Uncharacterized protein</fullName>
    </submittedName>
</protein>
<feature type="compositionally biased region" description="Polar residues" evidence="2">
    <location>
        <begin position="303"/>
        <end position="327"/>
    </location>
</feature>
<reference evidence="3" key="1">
    <citation type="submission" date="2023-06" db="EMBL/GenBank/DDBJ databases">
        <title>Genome-scale phylogeny and comparative genomics of the fungal order Sordariales.</title>
        <authorList>
            <consortium name="Lawrence Berkeley National Laboratory"/>
            <person name="Hensen N."/>
            <person name="Bonometti L."/>
            <person name="Westerberg I."/>
            <person name="Brannstrom I.O."/>
            <person name="Guillou S."/>
            <person name="Cros-Aarteil S."/>
            <person name="Calhoun S."/>
            <person name="Haridas S."/>
            <person name="Kuo A."/>
            <person name="Mondo S."/>
            <person name="Pangilinan J."/>
            <person name="Riley R."/>
            <person name="LaButti K."/>
            <person name="Andreopoulos B."/>
            <person name="Lipzen A."/>
            <person name="Chen C."/>
            <person name="Yanf M."/>
            <person name="Daum C."/>
            <person name="Ng V."/>
            <person name="Clum A."/>
            <person name="Steindorff A."/>
            <person name="Ohm R."/>
            <person name="Martin F."/>
            <person name="Silar P."/>
            <person name="Natvig D."/>
            <person name="Lalanne C."/>
            <person name="Gautier V."/>
            <person name="Ament-velasquez S.L."/>
            <person name="Kruys A."/>
            <person name="Hutchinson M.I."/>
            <person name="Powell A.J."/>
            <person name="Barry K."/>
            <person name="Miller A.N."/>
            <person name="Grigoriev I.V."/>
            <person name="Debuchy R."/>
            <person name="Gladieux P."/>
            <person name="Thoren M.H."/>
            <person name="Johannesson H."/>
        </authorList>
    </citation>
    <scope>NUCLEOTIDE SEQUENCE</scope>
    <source>
        <strain evidence="3">SMH3391-2</strain>
    </source>
</reference>
<evidence type="ECO:0000313" key="3">
    <source>
        <dbReference type="EMBL" id="KAK0610556.1"/>
    </source>
</evidence>
<feature type="compositionally biased region" description="Basic and acidic residues" evidence="2">
    <location>
        <begin position="863"/>
        <end position="885"/>
    </location>
</feature>
<comment type="caution">
    <text evidence="3">The sequence shown here is derived from an EMBL/GenBank/DDBJ whole genome shotgun (WGS) entry which is preliminary data.</text>
</comment>
<dbReference type="EMBL" id="JAULSR010000010">
    <property type="protein sequence ID" value="KAK0610556.1"/>
    <property type="molecule type" value="Genomic_DNA"/>
</dbReference>
<feature type="compositionally biased region" description="Polar residues" evidence="2">
    <location>
        <begin position="583"/>
        <end position="593"/>
    </location>
</feature>
<keyword evidence="4" id="KW-1185">Reference proteome</keyword>
<feature type="compositionally biased region" description="Acidic residues" evidence="2">
    <location>
        <begin position="844"/>
        <end position="854"/>
    </location>
</feature>
<dbReference type="PANTHER" id="PTHR38701">
    <property type="entry name" value="CHROMOSOME 8, WHOLE GENOME SHOTGUN SEQUENCE"/>
    <property type="match status" value="1"/>
</dbReference>
<feature type="compositionally biased region" description="Low complexity" evidence="2">
    <location>
        <begin position="467"/>
        <end position="489"/>
    </location>
</feature>
<proteinExistence type="predicted"/>
<keyword evidence="1" id="KW-0175">Coiled coil</keyword>
<feature type="compositionally biased region" description="Low complexity" evidence="2">
    <location>
        <begin position="749"/>
        <end position="758"/>
    </location>
</feature>
<dbReference type="AlphaFoldDB" id="A0AA39WCM6"/>
<evidence type="ECO:0000256" key="1">
    <source>
        <dbReference type="SAM" id="Coils"/>
    </source>
</evidence>
<feature type="compositionally biased region" description="Acidic residues" evidence="2">
    <location>
        <begin position="729"/>
        <end position="748"/>
    </location>
</feature>
<feature type="compositionally biased region" description="Polar residues" evidence="2">
    <location>
        <begin position="495"/>
        <end position="506"/>
    </location>
</feature>
<feature type="compositionally biased region" description="Low complexity" evidence="2">
    <location>
        <begin position="328"/>
        <end position="337"/>
    </location>
</feature>
<sequence length="894" mass="97621">MNLMYHSAGVTQGFPPEMLFRFFPVWQKERQLHPTPPRPAGLTTDSGLPLRLTPVGGVREARMPCNSAKLSGDVWRVKAWPWAHACERSDARITAHHRPPPWPTVALDRDAITAIHNLQTRQNIPACLSHILNRDIRLRNRAGHPEEKTVCGNFDNDDLGHGRNDDANYGDTLHHHHHRRRYRPHCIYSNFGSTLNHNNKNNNNKHTLVPPSAPAPRPQWMPFDRPSSTATTNSRLPTVARGLGKPPLTPKIAARATTPQNQTTSVITPQVRRNARPESAISSSNSHANSNTAPARDRDDFTSPVSLFVNNNNITPRSGSRQTRVDSTNTTPNGTPNPERPDAWEARSAMGISPSGTGDGPRRPMVTFSPSSEVGSARQDPDSKFFYAFDAKKPSQQATSSRPPPAPLQKPATFFYANGGAIPPRATSPAPLTPMLASPQPQDDLMSKFVYANGTPDFNAPAKPSFSQRSRPSSVVSTSSRVTTSRQPPAVLQAPYTSQRSTSPVKSQLLPYPPAKSASTPGLVSPRSLASPVSPMGSQPTQWRQTPDVPSRKVSGGSSHSHARTGSLVIAEPPAVARIMSAHSSLPSSEGTTPPNDSAPSSFPSNPASIGFASLLQAAEDSANNEELKSESLNSPAKSVSQETQLTDLVASARRERKVQDLQITNASLEAINRTLERQLRKQTAEIRRFKRLSRSGRLSLASMGSRVVSDSTVDGGALARAGLGLDDLSEEESELEAEEDDFDDDDLSSSGDSAELSPNTVAFRDARHRKRDEQRLQLDLSKHQQLLVDSQKINQSLKRCLGWTEELIKDGKRALEYKVRVSDVELGGRVLAPEVVEAREAGEDADDDDDEHDFFDGTQSELGEHSDNETCEEPWIKETQDRDSGIVLPKDGG</sequence>
<feature type="compositionally biased region" description="Polar residues" evidence="2">
    <location>
        <begin position="536"/>
        <end position="545"/>
    </location>
</feature>
<feature type="coiled-coil region" evidence="1">
    <location>
        <begin position="659"/>
        <end position="693"/>
    </location>
</feature>
<feature type="region of interest" description="Disordered" evidence="2">
    <location>
        <begin position="583"/>
        <end position="608"/>
    </location>
</feature>
<feature type="region of interest" description="Disordered" evidence="2">
    <location>
        <begin position="200"/>
        <end position="380"/>
    </location>
</feature>
<dbReference type="Proteomes" id="UP001174934">
    <property type="component" value="Unassembled WGS sequence"/>
</dbReference>
<feature type="compositionally biased region" description="Low complexity" evidence="2">
    <location>
        <begin position="594"/>
        <end position="608"/>
    </location>
</feature>
<gene>
    <name evidence="3" type="ORF">B0T17DRAFT_628914</name>
</gene>
<evidence type="ECO:0000313" key="4">
    <source>
        <dbReference type="Proteomes" id="UP001174934"/>
    </source>
</evidence>
<accession>A0AA39WCM6</accession>
<name>A0AA39WCM6_9PEZI</name>
<evidence type="ECO:0000256" key="2">
    <source>
        <dbReference type="SAM" id="MobiDB-lite"/>
    </source>
</evidence>
<feature type="region of interest" description="Disordered" evidence="2">
    <location>
        <begin position="841"/>
        <end position="894"/>
    </location>
</feature>
<feature type="region of interest" description="Disordered" evidence="2">
    <location>
        <begin position="621"/>
        <end position="644"/>
    </location>
</feature>
<feature type="compositionally biased region" description="Polar residues" evidence="2">
    <location>
        <begin position="631"/>
        <end position="644"/>
    </location>
</feature>
<organism evidence="3 4">
    <name type="scientific">Bombardia bombarda</name>
    <dbReference type="NCBI Taxonomy" id="252184"/>
    <lineage>
        <taxon>Eukaryota</taxon>
        <taxon>Fungi</taxon>
        <taxon>Dikarya</taxon>
        <taxon>Ascomycota</taxon>
        <taxon>Pezizomycotina</taxon>
        <taxon>Sordariomycetes</taxon>
        <taxon>Sordariomycetidae</taxon>
        <taxon>Sordariales</taxon>
        <taxon>Lasiosphaeriaceae</taxon>
        <taxon>Bombardia</taxon>
    </lineage>
</organism>
<feature type="compositionally biased region" description="Low complexity" evidence="2">
    <location>
        <begin position="279"/>
        <end position="293"/>
    </location>
</feature>
<feature type="compositionally biased region" description="Polar residues" evidence="2">
    <location>
        <begin position="226"/>
        <end position="236"/>
    </location>
</feature>
<dbReference type="PANTHER" id="PTHR38701:SF1">
    <property type="entry name" value="UP-REGULATED DURING SEPTATION PROTEIN 1 DOMAIN-CONTAINING PROTEIN"/>
    <property type="match status" value="1"/>
</dbReference>
<feature type="region of interest" description="Disordered" evidence="2">
    <location>
        <begin position="392"/>
        <end position="567"/>
    </location>
</feature>